<dbReference type="InterPro" id="IPR036388">
    <property type="entry name" value="WH-like_DNA-bd_sf"/>
</dbReference>
<feature type="domain" description="Peptidase S74" evidence="4">
    <location>
        <begin position="192"/>
        <end position="289"/>
    </location>
</feature>
<dbReference type="Pfam" id="PF13884">
    <property type="entry name" value="Peptidase_S74"/>
    <property type="match status" value="1"/>
</dbReference>
<dbReference type="InterPro" id="IPR030392">
    <property type="entry name" value="S74_ICA"/>
</dbReference>
<accession>A0A1M5IT23</accession>
<gene>
    <name evidence="5" type="ORF">SAMN02787073_3975</name>
</gene>
<dbReference type="NCBIfam" id="TIGR04183">
    <property type="entry name" value="Por_Secre_tail"/>
    <property type="match status" value="1"/>
</dbReference>
<dbReference type="Gene3D" id="1.10.10.10">
    <property type="entry name" value="Winged helix-like DNA-binding domain superfamily/Winged helix DNA-binding domain"/>
    <property type="match status" value="1"/>
</dbReference>
<keyword evidence="1 3" id="KW-0732">Signal</keyword>
<evidence type="ECO:0000313" key="5">
    <source>
        <dbReference type="EMBL" id="SHG31457.1"/>
    </source>
</evidence>
<feature type="coiled-coil region" evidence="2">
    <location>
        <begin position="268"/>
        <end position="309"/>
    </location>
</feature>
<evidence type="ECO:0000259" key="4">
    <source>
        <dbReference type="PROSITE" id="PS51688"/>
    </source>
</evidence>
<organism evidence="5 6">
    <name type="scientific">Chryseobacterium vrystaatense</name>
    <dbReference type="NCBI Taxonomy" id="307480"/>
    <lineage>
        <taxon>Bacteria</taxon>
        <taxon>Pseudomonadati</taxon>
        <taxon>Bacteroidota</taxon>
        <taxon>Flavobacteriia</taxon>
        <taxon>Flavobacteriales</taxon>
        <taxon>Weeksellaceae</taxon>
        <taxon>Chryseobacterium group</taxon>
        <taxon>Chryseobacterium</taxon>
    </lineage>
</organism>
<sequence>MKPIRTSLCILFFSGAIFSVSAQNVWTGTTTTGNVGIGNTAPASKLDIISGPSVSAFKINHGYTRSGPNVINISEVYNQNYSLLNSQPVLLNWLSKDGVFGLRSLSNTFNQTRIMYNDKDGNIRSSGVTISADGLFGDGTTVNSITGVSHLRFLNGNGSTGAWIYGDGGQLVLAGGLHVSYNIEAPAFIVTSDKRLKDDIKPLKRMSPNLLNIESYSYTFKPKSGKGGSIDSQKLHFGFIAQEVEKEFPNLVTIDEKGNYALNYIEFIPLLLNEVKEQKSEIKDLKERMAALEAKINEFAETKRTMSDKSISVSSFSLEQNVPNPFSQETVIRFNAAGENRSIGIYDLGGRQLKSIPVKKGEKQISISARTLTPGTYIYNLQSDGKLIDSKKMIVTQ</sequence>
<reference evidence="6" key="1">
    <citation type="submission" date="2016-11" db="EMBL/GenBank/DDBJ databases">
        <authorList>
            <person name="Varghese N."/>
            <person name="Submissions S."/>
        </authorList>
    </citation>
    <scope>NUCLEOTIDE SEQUENCE [LARGE SCALE GENOMIC DNA]</scope>
    <source>
        <strain evidence="6">YR203</strain>
    </source>
</reference>
<dbReference type="Proteomes" id="UP000184108">
    <property type="component" value="Unassembled WGS sequence"/>
</dbReference>
<name>A0A1M5IT23_9FLAO</name>
<dbReference type="InterPro" id="IPR026444">
    <property type="entry name" value="Secre_tail"/>
</dbReference>
<dbReference type="PROSITE" id="PS51688">
    <property type="entry name" value="ICA"/>
    <property type="match status" value="1"/>
</dbReference>
<dbReference type="Pfam" id="PF18962">
    <property type="entry name" value="Por_Secre_tail"/>
    <property type="match status" value="1"/>
</dbReference>
<dbReference type="RefSeq" id="WP_073175053.1">
    <property type="nucleotide sequence ID" value="NZ_FQVE01000005.1"/>
</dbReference>
<feature type="signal peptide" evidence="3">
    <location>
        <begin position="1"/>
        <end position="22"/>
    </location>
</feature>
<protein>
    <submittedName>
        <fullName evidence="5">Por secretion system C-terminal sorting domain-containing protein</fullName>
    </submittedName>
</protein>
<keyword evidence="2" id="KW-0175">Coiled coil</keyword>
<evidence type="ECO:0000256" key="2">
    <source>
        <dbReference type="SAM" id="Coils"/>
    </source>
</evidence>
<dbReference type="EMBL" id="FQVE01000005">
    <property type="protein sequence ID" value="SHG31457.1"/>
    <property type="molecule type" value="Genomic_DNA"/>
</dbReference>
<evidence type="ECO:0000256" key="3">
    <source>
        <dbReference type="SAM" id="SignalP"/>
    </source>
</evidence>
<dbReference type="AlphaFoldDB" id="A0A1M5IT23"/>
<feature type="chain" id="PRO_5012544863" evidence="3">
    <location>
        <begin position="23"/>
        <end position="397"/>
    </location>
</feature>
<proteinExistence type="predicted"/>
<evidence type="ECO:0000256" key="1">
    <source>
        <dbReference type="ARBA" id="ARBA00022729"/>
    </source>
</evidence>
<evidence type="ECO:0000313" key="6">
    <source>
        <dbReference type="Proteomes" id="UP000184108"/>
    </source>
</evidence>